<feature type="domain" description="APS kinase" evidence="11">
    <location>
        <begin position="119"/>
        <end position="268"/>
    </location>
</feature>
<comment type="catalytic activity">
    <reaction evidence="10">
        <text>adenosine 5'-phosphosulfate + ATP = 3'-phosphoadenylyl sulfate + ADP + H(+)</text>
        <dbReference type="Rhea" id="RHEA:24152"/>
        <dbReference type="ChEBI" id="CHEBI:15378"/>
        <dbReference type="ChEBI" id="CHEBI:30616"/>
        <dbReference type="ChEBI" id="CHEBI:58243"/>
        <dbReference type="ChEBI" id="CHEBI:58339"/>
        <dbReference type="ChEBI" id="CHEBI:456216"/>
        <dbReference type="EC" id="2.7.1.25"/>
    </reaction>
</comment>
<organism evidence="12 13">
    <name type="scientific">Actinidia rufa</name>
    <dbReference type="NCBI Taxonomy" id="165716"/>
    <lineage>
        <taxon>Eukaryota</taxon>
        <taxon>Viridiplantae</taxon>
        <taxon>Streptophyta</taxon>
        <taxon>Embryophyta</taxon>
        <taxon>Tracheophyta</taxon>
        <taxon>Spermatophyta</taxon>
        <taxon>Magnoliopsida</taxon>
        <taxon>eudicotyledons</taxon>
        <taxon>Gunneridae</taxon>
        <taxon>Pentapetalae</taxon>
        <taxon>asterids</taxon>
        <taxon>Ericales</taxon>
        <taxon>Actinidiaceae</taxon>
        <taxon>Actinidia</taxon>
    </lineage>
</organism>
<comment type="function">
    <text evidence="10">Catalyzes the synthesis of activated sulfate.</text>
</comment>
<dbReference type="NCBIfam" id="TIGR00455">
    <property type="entry name" value="apsK"/>
    <property type="match status" value="1"/>
</dbReference>
<dbReference type="PANTHER" id="PTHR11055:SF63">
    <property type="entry name" value="ADENYLYL-SULFATE KINASE 1, CHLOROPLASTIC"/>
    <property type="match status" value="1"/>
</dbReference>
<dbReference type="GO" id="GO:0004020">
    <property type="term" value="F:adenylylsulfate kinase activity"/>
    <property type="evidence" value="ECO:0007669"/>
    <property type="project" value="UniProtKB-EC"/>
</dbReference>
<comment type="pathway">
    <text evidence="1 10">Sulfur metabolism; hydrogen sulfide biosynthesis; sulfite from sulfate: step 2/3.</text>
</comment>
<dbReference type="Gene3D" id="3.40.50.300">
    <property type="entry name" value="P-loop containing nucleotide triphosphate hydrolases"/>
    <property type="match status" value="1"/>
</dbReference>
<dbReference type="InterPro" id="IPR027417">
    <property type="entry name" value="P-loop_NTPase"/>
</dbReference>
<dbReference type="HAMAP" id="MF_00065">
    <property type="entry name" value="Adenylyl_sulf_kinase"/>
    <property type="match status" value="1"/>
</dbReference>
<evidence type="ECO:0000256" key="6">
    <source>
        <dbReference type="ARBA" id="ARBA00022741"/>
    </source>
</evidence>
<accession>A0A7J0E3I6</accession>
<keyword evidence="9" id="KW-0198">Cysteine biosynthesis</keyword>
<dbReference type="GO" id="GO:0019344">
    <property type="term" value="P:cysteine biosynthetic process"/>
    <property type="evidence" value="ECO:0007669"/>
    <property type="project" value="UniProtKB-KW"/>
</dbReference>
<evidence type="ECO:0000256" key="7">
    <source>
        <dbReference type="ARBA" id="ARBA00022777"/>
    </source>
</evidence>
<evidence type="ECO:0000256" key="4">
    <source>
        <dbReference type="ARBA" id="ARBA00022605"/>
    </source>
</evidence>
<protein>
    <recommendedName>
        <fullName evidence="3 10">Adenylyl-sulfate kinase</fullName>
        <ecNumber evidence="3 10">2.7.1.25</ecNumber>
    </recommendedName>
</protein>
<dbReference type="EC" id="2.7.1.25" evidence="3 10"/>
<evidence type="ECO:0000256" key="2">
    <source>
        <dbReference type="ARBA" id="ARBA00007008"/>
    </source>
</evidence>
<dbReference type="AlphaFoldDB" id="A0A7J0E3I6"/>
<keyword evidence="8 10" id="KW-0067">ATP-binding</keyword>
<comment type="similarity">
    <text evidence="2 10">Belongs to the APS kinase family.</text>
</comment>
<sequence length="297" mass="32361">MIAAGNRPLIYYSTPEFGLGDSTTPKLGFLKLPVSNCSGKRFGLHSDEARSSFSVKAGEGSKVSYVNGKADLVRESYDSINHSDGKSICQMSTIGNSTDIVWHKCSVEKIDRQELLQQKGCVIWVTGLSGSGKSTLACALSRGLHSRGKLTYILDGDNVRHGLNHDLSFKAEDRAENIRRIGEVAKLFADAGVICIASLISPYRKDRDSCRSLLPEGDFIEVFMNVPLQVCEARDPKGLYKLARAGKIKGFTGIDDPYEPPLNSEIVLQQKGSVSASPCEMADTVISYLEEKGYLNA</sequence>
<dbReference type="Proteomes" id="UP000585474">
    <property type="component" value="Unassembled WGS sequence"/>
</dbReference>
<dbReference type="OrthoDB" id="506431at2759"/>
<dbReference type="SUPFAM" id="SSF52540">
    <property type="entry name" value="P-loop containing nucleoside triphosphate hydrolases"/>
    <property type="match status" value="1"/>
</dbReference>
<dbReference type="PANTHER" id="PTHR11055">
    <property type="entry name" value="BIFUNCTIONAL 3'-PHOSPHOADENOSINE 5'-PHOSPHOSULFATE SYNTHASE"/>
    <property type="match status" value="1"/>
</dbReference>
<evidence type="ECO:0000256" key="9">
    <source>
        <dbReference type="ARBA" id="ARBA00023192"/>
    </source>
</evidence>
<dbReference type="GO" id="GO:0000103">
    <property type="term" value="P:sulfate assimilation"/>
    <property type="evidence" value="ECO:0007669"/>
    <property type="project" value="InterPro"/>
</dbReference>
<dbReference type="GO" id="GO:0005524">
    <property type="term" value="F:ATP binding"/>
    <property type="evidence" value="ECO:0007669"/>
    <property type="project" value="UniProtKB-KW"/>
</dbReference>
<keyword evidence="13" id="KW-1185">Reference proteome</keyword>
<dbReference type="Pfam" id="PF01583">
    <property type="entry name" value="APS_kinase"/>
    <property type="match status" value="1"/>
</dbReference>
<dbReference type="InterPro" id="IPR059117">
    <property type="entry name" value="APS_kinase_dom"/>
</dbReference>
<dbReference type="GO" id="GO:0005737">
    <property type="term" value="C:cytoplasm"/>
    <property type="evidence" value="ECO:0007669"/>
    <property type="project" value="UniProtKB-ARBA"/>
</dbReference>
<comment type="caution">
    <text evidence="12">The sequence shown here is derived from an EMBL/GenBank/DDBJ whole genome shotgun (WGS) entry which is preliminary data.</text>
</comment>
<keyword evidence="4" id="KW-0028">Amino-acid biosynthesis</keyword>
<dbReference type="NCBIfam" id="NF003013">
    <property type="entry name" value="PRK03846.1"/>
    <property type="match status" value="1"/>
</dbReference>
<name>A0A7J0E3I6_9ERIC</name>
<keyword evidence="5 10" id="KW-0808">Transferase</keyword>
<evidence type="ECO:0000256" key="1">
    <source>
        <dbReference type="ARBA" id="ARBA00004806"/>
    </source>
</evidence>
<evidence type="ECO:0000256" key="5">
    <source>
        <dbReference type="ARBA" id="ARBA00022679"/>
    </source>
</evidence>
<evidence type="ECO:0000256" key="8">
    <source>
        <dbReference type="ARBA" id="ARBA00022840"/>
    </source>
</evidence>
<dbReference type="FunFam" id="3.40.50.300:FF:000629">
    <property type="entry name" value="Adenylyl-sulfate kinase"/>
    <property type="match status" value="1"/>
</dbReference>
<dbReference type="GO" id="GO:0070814">
    <property type="term" value="P:hydrogen sulfide biosynthetic process"/>
    <property type="evidence" value="ECO:0007669"/>
    <property type="project" value="UniProtKB-UniPathway"/>
</dbReference>
<dbReference type="CDD" id="cd02027">
    <property type="entry name" value="APSK"/>
    <property type="match status" value="1"/>
</dbReference>
<gene>
    <name evidence="12" type="ORF">Acr_01g0008730</name>
</gene>
<keyword evidence="7 10" id="KW-0418">Kinase</keyword>
<dbReference type="UniPathway" id="UPA00140">
    <property type="reaction ID" value="UER00205"/>
</dbReference>
<dbReference type="EMBL" id="BJWL01000001">
    <property type="protein sequence ID" value="GFY81064.1"/>
    <property type="molecule type" value="Genomic_DNA"/>
</dbReference>
<evidence type="ECO:0000256" key="10">
    <source>
        <dbReference type="RuleBase" id="RU004347"/>
    </source>
</evidence>
<reference evidence="12 13" key="1">
    <citation type="submission" date="2019-07" db="EMBL/GenBank/DDBJ databases">
        <title>De Novo Assembly of kiwifruit Actinidia rufa.</title>
        <authorList>
            <person name="Sugita-Konishi S."/>
            <person name="Sato K."/>
            <person name="Mori E."/>
            <person name="Abe Y."/>
            <person name="Kisaki G."/>
            <person name="Hamano K."/>
            <person name="Suezawa K."/>
            <person name="Otani M."/>
            <person name="Fukuda T."/>
            <person name="Manabe T."/>
            <person name="Gomi K."/>
            <person name="Tabuchi M."/>
            <person name="Akimitsu K."/>
            <person name="Kataoka I."/>
        </authorList>
    </citation>
    <scope>NUCLEOTIDE SEQUENCE [LARGE SCALE GENOMIC DNA]</scope>
    <source>
        <strain evidence="13">cv. Fuchu</strain>
    </source>
</reference>
<keyword evidence="6 10" id="KW-0547">Nucleotide-binding</keyword>
<evidence type="ECO:0000313" key="12">
    <source>
        <dbReference type="EMBL" id="GFY81064.1"/>
    </source>
</evidence>
<evidence type="ECO:0000259" key="11">
    <source>
        <dbReference type="Pfam" id="PF01583"/>
    </source>
</evidence>
<evidence type="ECO:0000313" key="13">
    <source>
        <dbReference type="Proteomes" id="UP000585474"/>
    </source>
</evidence>
<dbReference type="InterPro" id="IPR002891">
    <property type="entry name" value="APS"/>
</dbReference>
<proteinExistence type="inferred from homology"/>
<evidence type="ECO:0000256" key="3">
    <source>
        <dbReference type="ARBA" id="ARBA00012121"/>
    </source>
</evidence>